<keyword evidence="2" id="KW-1185">Reference proteome</keyword>
<dbReference type="EMBL" id="QJJV01000081">
    <property type="protein sequence ID" value="PXX00739.1"/>
    <property type="molecule type" value="Genomic_DNA"/>
</dbReference>
<comment type="caution">
    <text evidence="1">The sequence shown here is derived from an EMBL/GenBank/DDBJ whole genome shotgun (WGS) entry which is preliminary data.</text>
</comment>
<dbReference type="RefSeq" id="WP_124263227.1">
    <property type="nucleotide sequence ID" value="NZ_CADFGN010000015.1"/>
</dbReference>
<gene>
    <name evidence="1" type="ORF">C7400_1811</name>
</gene>
<name>A0ABX5MDR8_9BURK</name>
<organism evidence="1 2">
    <name type="scientific">Paraburkholderia tropica</name>
    <dbReference type="NCBI Taxonomy" id="92647"/>
    <lineage>
        <taxon>Bacteria</taxon>
        <taxon>Pseudomonadati</taxon>
        <taxon>Pseudomonadota</taxon>
        <taxon>Betaproteobacteria</taxon>
        <taxon>Burkholderiales</taxon>
        <taxon>Burkholderiaceae</taxon>
        <taxon>Paraburkholderia</taxon>
    </lineage>
</organism>
<evidence type="ECO:0000313" key="1">
    <source>
        <dbReference type="EMBL" id="PXX00739.1"/>
    </source>
</evidence>
<reference evidence="1 2" key="1">
    <citation type="submission" date="2018-05" db="EMBL/GenBank/DDBJ databases">
        <title>Genomic Encyclopedia of Type Strains, Phase IV (KMG-V): Genome sequencing to study the core and pangenomes of soil and plant-associated prokaryotes.</title>
        <authorList>
            <person name="Whitman W."/>
        </authorList>
    </citation>
    <scope>NUCLEOTIDE SEQUENCE [LARGE SCALE GENOMIC DNA]</scope>
    <source>
        <strain evidence="1 2">SIr-6563</strain>
    </source>
</reference>
<dbReference type="Proteomes" id="UP000247515">
    <property type="component" value="Unassembled WGS sequence"/>
</dbReference>
<protein>
    <submittedName>
        <fullName evidence="1">Uncharacterized protein</fullName>
    </submittedName>
</protein>
<sequence>MSHLTDIFADCKYLYLDRLFEPAENQLTVRILEATDGGQIPEALLNSEPFKPLKTALAGGSAIEHRPGCRVFELTWRSYVGYSVLNESFALPEPETSTRVGHLFVEYMSSMYLDYLKRASWACADYPGPYRHWAALCLNHIVDIASVDEPVIGVSTASANESIKHGSFAVP</sequence>
<evidence type="ECO:0000313" key="2">
    <source>
        <dbReference type="Proteomes" id="UP000247515"/>
    </source>
</evidence>
<proteinExistence type="predicted"/>
<accession>A0ABX5MDR8</accession>